<dbReference type="AlphaFoldDB" id="M3YBB3"/>
<name>M3YBB3_MUSPF</name>
<proteinExistence type="predicted"/>
<accession>M3YBB3</accession>
<reference evidence="2" key="1">
    <citation type="submission" date="2024-06" db="UniProtKB">
        <authorList>
            <consortium name="Ensembl"/>
        </authorList>
    </citation>
    <scope>IDENTIFICATION</scope>
</reference>
<organism evidence="2">
    <name type="scientific">Mustela putorius furo</name>
    <name type="common">European domestic ferret</name>
    <name type="synonym">Mustela furo</name>
    <dbReference type="NCBI Taxonomy" id="9669"/>
    <lineage>
        <taxon>Eukaryota</taxon>
        <taxon>Metazoa</taxon>
        <taxon>Chordata</taxon>
        <taxon>Craniata</taxon>
        <taxon>Vertebrata</taxon>
        <taxon>Euteleostomi</taxon>
        <taxon>Mammalia</taxon>
        <taxon>Eutheria</taxon>
        <taxon>Laurasiatheria</taxon>
        <taxon>Carnivora</taxon>
        <taxon>Caniformia</taxon>
        <taxon>Musteloidea</taxon>
        <taxon>Mustelidae</taxon>
        <taxon>Mustelinae</taxon>
        <taxon>Mustela</taxon>
    </lineage>
</organism>
<evidence type="ECO:0000256" key="1">
    <source>
        <dbReference type="SAM" id="MobiDB-lite"/>
    </source>
</evidence>
<dbReference type="EMBL" id="AEYP01059448">
    <property type="status" value="NOT_ANNOTATED_CDS"/>
    <property type="molecule type" value="Genomic_DNA"/>
</dbReference>
<dbReference type="EMBL" id="AEYP01059447">
    <property type="status" value="NOT_ANNOTATED_CDS"/>
    <property type="molecule type" value="Genomic_DNA"/>
</dbReference>
<dbReference type="EMBL" id="AEYP01059450">
    <property type="status" value="NOT_ANNOTATED_CDS"/>
    <property type="molecule type" value="Genomic_DNA"/>
</dbReference>
<dbReference type="InParanoid" id="M3YBB3"/>
<evidence type="ECO:0000313" key="2">
    <source>
        <dbReference type="Ensembl" id="ENSMPUP00000008620.1"/>
    </source>
</evidence>
<dbReference type="Ensembl" id="ENSMPUT00000008762.1">
    <property type="protein sequence ID" value="ENSMPUP00000008620.1"/>
    <property type="gene ID" value="ENSMPUG00000008690.1"/>
</dbReference>
<feature type="compositionally biased region" description="Basic and acidic residues" evidence="1">
    <location>
        <begin position="119"/>
        <end position="131"/>
    </location>
</feature>
<protein>
    <submittedName>
        <fullName evidence="2">Uncharacterized protein</fullName>
    </submittedName>
</protein>
<feature type="region of interest" description="Disordered" evidence="1">
    <location>
        <begin position="36"/>
        <end position="131"/>
    </location>
</feature>
<dbReference type="HOGENOM" id="CLU_1932373_0_0_1"/>
<dbReference type="EMBL" id="AEYP01059449">
    <property type="status" value="NOT_ANNOTATED_CDS"/>
    <property type="molecule type" value="Genomic_DNA"/>
</dbReference>
<feature type="compositionally biased region" description="Basic and acidic residues" evidence="1">
    <location>
        <begin position="87"/>
        <end position="100"/>
    </location>
</feature>
<feature type="compositionally biased region" description="Low complexity" evidence="1">
    <location>
        <begin position="56"/>
        <end position="67"/>
    </location>
</feature>
<sequence>CPTRSNASLLLTLGILPCKIKTPYSIRPSYQFHVCSRNSRSGGQAQPHEAEEPSAKKGAAGSDAGPGLPVCYDSPPQSLTPTNSRLYRTERHSERGKQAGEGETGFLHNREPDAGFDPRTLELRPELKTDA</sequence>
<feature type="compositionally biased region" description="Polar residues" evidence="1">
    <location>
        <begin position="75"/>
        <end position="86"/>
    </location>
</feature>